<proteinExistence type="predicted"/>
<feature type="non-terminal residue" evidence="3">
    <location>
        <position position="1"/>
    </location>
</feature>
<dbReference type="PROSITE" id="PS50905">
    <property type="entry name" value="FERRITIN_LIKE"/>
    <property type="match status" value="1"/>
</dbReference>
<dbReference type="Pfam" id="PF00210">
    <property type="entry name" value="Ferritin"/>
    <property type="match status" value="1"/>
</dbReference>
<keyword evidence="4" id="KW-1185">Reference proteome</keyword>
<name>A0ABW7W6M3_9NOCA</name>
<evidence type="ECO:0000259" key="2">
    <source>
        <dbReference type="PROSITE" id="PS50905"/>
    </source>
</evidence>
<dbReference type="EMBL" id="JBIRYL010000015">
    <property type="protein sequence ID" value="MFI2233590.1"/>
    <property type="molecule type" value="Genomic_DNA"/>
</dbReference>
<protein>
    <submittedName>
        <fullName evidence="3">Ferritin</fullName>
    </submittedName>
</protein>
<dbReference type="InterPro" id="IPR008331">
    <property type="entry name" value="Ferritin_DPS_dom"/>
</dbReference>
<dbReference type="InterPro" id="IPR009040">
    <property type="entry name" value="Ferritin-like_diiron"/>
</dbReference>
<dbReference type="Gene3D" id="1.20.1260.10">
    <property type="match status" value="1"/>
</dbReference>
<sequence length="220" mass="24358">SKAPARSASLEAETARHKGASTPRAPARQKHSNVDHMHDSDLAQPFIAQLRAQVRHGLTASQQYLAAAVYFDIQRLPQLAGHCYARCEQHRGHALRIVQYLIDRELEITIGGLGEVRQTFESPHAAIAFLLAREETAADQITELAHLAREWSDFLGEQFMSWLLETQQQDVAGMSTLLAVMDRAAGNLLDVEEFVARELRSTAPAVNRSVPKMAGAGRNR</sequence>
<comment type="caution">
    <text evidence="3">The sequence shown here is derived from an EMBL/GenBank/DDBJ whole genome shotgun (WGS) entry which is preliminary data.</text>
</comment>
<accession>A0ABW7W6M3</accession>
<dbReference type="InterPro" id="IPR012347">
    <property type="entry name" value="Ferritin-like"/>
</dbReference>
<dbReference type="InterPro" id="IPR009078">
    <property type="entry name" value="Ferritin-like_SF"/>
</dbReference>
<organism evidence="3 4">
    <name type="scientific">Nocardia testacea</name>
    <dbReference type="NCBI Taxonomy" id="248551"/>
    <lineage>
        <taxon>Bacteria</taxon>
        <taxon>Bacillati</taxon>
        <taxon>Actinomycetota</taxon>
        <taxon>Actinomycetes</taxon>
        <taxon>Mycobacteriales</taxon>
        <taxon>Nocardiaceae</taxon>
        <taxon>Nocardia</taxon>
    </lineage>
</organism>
<feature type="domain" description="Ferritin-like diiron" evidence="2">
    <location>
        <begin position="40"/>
        <end position="185"/>
    </location>
</feature>
<dbReference type="Proteomes" id="UP001611494">
    <property type="component" value="Unassembled WGS sequence"/>
</dbReference>
<evidence type="ECO:0000256" key="1">
    <source>
        <dbReference type="SAM" id="MobiDB-lite"/>
    </source>
</evidence>
<dbReference type="SUPFAM" id="SSF47240">
    <property type="entry name" value="Ferritin-like"/>
    <property type="match status" value="1"/>
</dbReference>
<evidence type="ECO:0000313" key="3">
    <source>
        <dbReference type="EMBL" id="MFI2233590.1"/>
    </source>
</evidence>
<gene>
    <name evidence="3" type="ORF">ACH49Z_27455</name>
</gene>
<feature type="region of interest" description="Disordered" evidence="1">
    <location>
        <begin position="1"/>
        <end position="35"/>
    </location>
</feature>
<dbReference type="RefSeq" id="WP_397065891.1">
    <property type="nucleotide sequence ID" value="NZ_JBIRYL010000015.1"/>
</dbReference>
<evidence type="ECO:0000313" key="4">
    <source>
        <dbReference type="Proteomes" id="UP001611494"/>
    </source>
</evidence>
<reference evidence="3 4" key="1">
    <citation type="submission" date="2024-10" db="EMBL/GenBank/DDBJ databases">
        <title>The Natural Products Discovery Center: Release of the First 8490 Sequenced Strains for Exploring Actinobacteria Biosynthetic Diversity.</title>
        <authorList>
            <person name="Kalkreuter E."/>
            <person name="Kautsar S.A."/>
            <person name="Yang D."/>
            <person name="Bader C.D."/>
            <person name="Teijaro C.N."/>
            <person name="Fluegel L."/>
            <person name="Davis C.M."/>
            <person name="Simpson J.R."/>
            <person name="Lauterbach L."/>
            <person name="Steele A.D."/>
            <person name="Gui C."/>
            <person name="Meng S."/>
            <person name="Li G."/>
            <person name="Viehrig K."/>
            <person name="Ye F."/>
            <person name="Su P."/>
            <person name="Kiefer A.F."/>
            <person name="Nichols A."/>
            <person name="Cepeda A.J."/>
            <person name="Yan W."/>
            <person name="Fan B."/>
            <person name="Jiang Y."/>
            <person name="Adhikari A."/>
            <person name="Zheng C.-J."/>
            <person name="Schuster L."/>
            <person name="Cowan T.M."/>
            <person name="Smanski M.J."/>
            <person name="Chevrette M.G."/>
            <person name="De Carvalho L.P.S."/>
            <person name="Shen B."/>
        </authorList>
    </citation>
    <scope>NUCLEOTIDE SEQUENCE [LARGE SCALE GENOMIC DNA]</scope>
    <source>
        <strain evidence="3 4">NPDC019377</strain>
    </source>
</reference>